<dbReference type="RefSeq" id="WP_316427410.1">
    <property type="nucleotide sequence ID" value="NZ_CP130144.1"/>
</dbReference>
<organism evidence="2">
    <name type="scientific">Leptolyngbya boryana CZ1</name>
    <dbReference type="NCBI Taxonomy" id="3060204"/>
    <lineage>
        <taxon>Bacteria</taxon>
        <taxon>Bacillati</taxon>
        <taxon>Cyanobacteriota</taxon>
        <taxon>Cyanophyceae</taxon>
        <taxon>Leptolyngbyales</taxon>
        <taxon>Leptolyngbyaceae</taxon>
        <taxon>Leptolyngbya group</taxon>
        <taxon>Leptolyngbya</taxon>
    </lineage>
</organism>
<reference evidence="2" key="2">
    <citation type="submission" date="2023-07" db="EMBL/GenBank/DDBJ databases">
        <authorList>
            <person name="Bai X.-H."/>
            <person name="Wang H.-H."/>
            <person name="Wang J."/>
            <person name="Ma M.-Y."/>
            <person name="Hu H.-H."/>
            <person name="Song Z.-L."/>
            <person name="Ma H.-G."/>
            <person name="Fan Y."/>
            <person name="Du C.-Y."/>
            <person name="Xu J.-C."/>
        </authorList>
    </citation>
    <scope>NUCLEOTIDE SEQUENCE</scope>
    <source>
        <strain evidence="2">CZ1</strain>
    </source>
</reference>
<protein>
    <submittedName>
        <fullName evidence="2">Uncharacterized protein</fullName>
    </submittedName>
</protein>
<accession>A0AA97AR07</accession>
<gene>
    <name evidence="2" type="ORF">Q2T42_30560</name>
</gene>
<dbReference type="AlphaFoldDB" id="A0AA97AR07"/>
<keyword evidence="1" id="KW-0175">Coiled coil</keyword>
<proteinExistence type="predicted"/>
<sequence length="117" mass="13673">MKVEEGLEKMIAELLLTLKSIKADNLALKDELLALKARFEKQPDFCEGWLRPEEAAIALKAEGVRNARYLSELRRNGVFRIDKGEIRNVSRGDRPTWEYNIPKCRKALQRYFKEINH</sequence>
<evidence type="ECO:0000313" key="2">
    <source>
        <dbReference type="EMBL" id="WNZ46134.1"/>
    </source>
</evidence>
<name>A0AA97AR07_LEPBY</name>
<feature type="coiled-coil region" evidence="1">
    <location>
        <begin position="11"/>
        <end position="38"/>
    </location>
</feature>
<dbReference type="EMBL" id="CP130144">
    <property type="protein sequence ID" value="WNZ46134.1"/>
    <property type="molecule type" value="Genomic_DNA"/>
</dbReference>
<evidence type="ECO:0000256" key="1">
    <source>
        <dbReference type="SAM" id="Coils"/>
    </source>
</evidence>
<reference evidence="2" key="1">
    <citation type="journal article" date="2023" name="Plants (Basel)">
        <title>Genomic Analysis of Leptolyngbya boryana CZ1 Reveals Efficient Carbon Fixation Modules.</title>
        <authorList>
            <person name="Bai X."/>
            <person name="Wang H."/>
            <person name="Cheng W."/>
            <person name="Wang J."/>
            <person name="Ma M."/>
            <person name="Hu H."/>
            <person name="Song Z."/>
            <person name="Ma H."/>
            <person name="Fan Y."/>
            <person name="Du C."/>
            <person name="Xu J."/>
        </authorList>
    </citation>
    <scope>NUCLEOTIDE SEQUENCE</scope>
    <source>
        <strain evidence="2">CZ1</strain>
    </source>
</reference>